<comment type="caution">
    <text evidence="1">The sequence shown here is derived from an EMBL/GenBank/DDBJ whole genome shotgun (WGS) entry which is preliminary data.</text>
</comment>
<reference evidence="1 2" key="1">
    <citation type="submission" date="2010-02" db="EMBL/GenBank/DDBJ databases">
        <authorList>
            <person name="Weinstock G."/>
            <person name="Sodergren E."/>
            <person name="Clifton S."/>
            <person name="Fulton L."/>
            <person name="Fulton B."/>
            <person name="Courtney L."/>
            <person name="Fronick C."/>
            <person name="Harrison M."/>
            <person name="Strong C."/>
            <person name="Farmer C."/>
            <person name="Delahaunty K."/>
            <person name="Markovic C."/>
            <person name="Hall O."/>
            <person name="Minx P."/>
            <person name="Tomlinson C."/>
            <person name="Mitreva M."/>
            <person name="Nelson J."/>
            <person name="Hou S."/>
            <person name="Wollam A."/>
            <person name="Pepin K.H."/>
            <person name="Johnson M."/>
            <person name="Bhonagiri V."/>
            <person name="Zhang X."/>
            <person name="Suruliraj S."/>
            <person name="Warren W."/>
            <person name="Chinwalla A."/>
            <person name="Mardis E.R."/>
            <person name="Wilson R.K."/>
        </authorList>
    </citation>
    <scope>NUCLEOTIDE SEQUENCE [LARGE SCALE GENOMIC DNA]</scope>
    <source>
        <strain evidence="1 2">ATCC 23685</strain>
    </source>
</reference>
<dbReference type="EMBL" id="ADGK01000169">
    <property type="protein sequence ID" value="EFE22848.1"/>
    <property type="molecule type" value="Genomic_DNA"/>
</dbReference>
<dbReference type="HOGENOM" id="CLU_3288751_0_0_6"/>
<gene>
    <name evidence="1" type="ORF">EDWATA_02135</name>
</gene>
<organism evidence="1 2">
    <name type="scientific">Edwardsiella tarda ATCC 23685</name>
    <dbReference type="NCBI Taxonomy" id="500638"/>
    <lineage>
        <taxon>Bacteria</taxon>
        <taxon>Pseudomonadati</taxon>
        <taxon>Pseudomonadota</taxon>
        <taxon>Gammaproteobacteria</taxon>
        <taxon>Enterobacterales</taxon>
        <taxon>Hafniaceae</taxon>
        <taxon>Edwardsiella</taxon>
    </lineage>
</organism>
<name>D4F5V7_EDWTA</name>
<sequence length="40" mass="4637">MTIANVNPTINIAYAIYKVYILHMPFRSRHAQTQDPTPHL</sequence>
<protein>
    <submittedName>
        <fullName evidence="1">Uncharacterized protein</fullName>
    </submittedName>
</protein>
<accession>D4F5V7</accession>
<proteinExistence type="predicted"/>
<dbReference type="AlphaFoldDB" id="D4F5V7"/>
<evidence type="ECO:0000313" key="2">
    <source>
        <dbReference type="Proteomes" id="UP000003692"/>
    </source>
</evidence>
<dbReference type="Proteomes" id="UP000003692">
    <property type="component" value="Unassembled WGS sequence"/>
</dbReference>
<evidence type="ECO:0000313" key="1">
    <source>
        <dbReference type="EMBL" id="EFE22848.1"/>
    </source>
</evidence>